<keyword evidence="2" id="KW-1185">Reference proteome</keyword>
<comment type="caution">
    <text evidence="1">The sequence shown here is derived from an EMBL/GenBank/DDBJ whole genome shotgun (WGS) entry which is preliminary data.</text>
</comment>
<evidence type="ECO:0000313" key="2">
    <source>
        <dbReference type="Proteomes" id="UP001620626"/>
    </source>
</evidence>
<reference evidence="1 2" key="1">
    <citation type="submission" date="2024-10" db="EMBL/GenBank/DDBJ databases">
        <authorList>
            <person name="Kim D."/>
        </authorList>
    </citation>
    <scope>NUCLEOTIDE SEQUENCE [LARGE SCALE GENOMIC DNA]</scope>
    <source>
        <strain evidence="1">BH-2024</strain>
    </source>
</reference>
<dbReference type="EMBL" id="JBICBT010000693">
    <property type="protein sequence ID" value="KAL3104925.1"/>
    <property type="molecule type" value="Genomic_DNA"/>
</dbReference>
<accession>A0ABD2KPN9</accession>
<proteinExistence type="predicted"/>
<dbReference type="Proteomes" id="UP001620626">
    <property type="component" value="Unassembled WGS sequence"/>
</dbReference>
<name>A0ABD2KPN9_9BILA</name>
<protein>
    <submittedName>
        <fullName evidence="1">Uncharacterized protein</fullName>
    </submittedName>
</protein>
<organism evidence="1 2">
    <name type="scientific">Heterodera trifolii</name>
    <dbReference type="NCBI Taxonomy" id="157864"/>
    <lineage>
        <taxon>Eukaryota</taxon>
        <taxon>Metazoa</taxon>
        <taxon>Ecdysozoa</taxon>
        <taxon>Nematoda</taxon>
        <taxon>Chromadorea</taxon>
        <taxon>Rhabditida</taxon>
        <taxon>Tylenchina</taxon>
        <taxon>Tylenchomorpha</taxon>
        <taxon>Tylenchoidea</taxon>
        <taxon>Heteroderidae</taxon>
        <taxon>Heteroderinae</taxon>
        <taxon>Heterodera</taxon>
    </lineage>
</organism>
<dbReference type="AlphaFoldDB" id="A0ABD2KPN9"/>
<evidence type="ECO:0000313" key="1">
    <source>
        <dbReference type="EMBL" id="KAL3104925.1"/>
    </source>
</evidence>
<gene>
    <name evidence="1" type="ORF">niasHT_028457</name>
</gene>
<sequence length="188" mass="21283">MAENPGRSKKNKELRKMPIELIAESTRFIRFSRKWANCRVSHSFDHFLLEKHGHWLNLIKELVTKCASSITSLINRINEIPDGLFGGRTALGGQMCAKRFEAERLYIALVDCVNNCPSFPDFADLIDLGLIPNDANYTNRLFECSHSVVQDCIYSHDANLADLKMLDMVLRLGNSCISHGYKIGYGMV</sequence>